<dbReference type="RefSeq" id="WP_371439715.1">
    <property type="nucleotide sequence ID" value="NZ_JBHSRS010000084.1"/>
</dbReference>
<evidence type="ECO:0000259" key="4">
    <source>
        <dbReference type="Pfam" id="PF25876"/>
    </source>
</evidence>
<dbReference type="Proteomes" id="UP001596270">
    <property type="component" value="Unassembled WGS sequence"/>
</dbReference>
<name>A0ABW1U417_9BURK</name>
<dbReference type="EMBL" id="JBHSRS010000084">
    <property type="protein sequence ID" value="MFC6283948.1"/>
    <property type="molecule type" value="Genomic_DNA"/>
</dbReference>
<reference evidence="9" key="1">
    <citation type="journal article" date="2019" name="Int. J. Syst. Evol. Microbiol.">
        <title>The Global Catalogue of Microorganisms (GCM) 10K type strain sequencing project: providing services to taxonomists for standard genome sequencing and annotation.</title>
        <authorList>
            <consortium name="The Broad Institute Genomics Platform"/>
            <consortium name="The Broad Institute Genome Sequencing Center for Infectious Disease"/>
            <person name="Wu L."/>
            <person name="Ma J."/>
        </authorList>
    </citation>
    <scope>NUCLEOTIDE SEQUENCE [LARGE SCALE GENOMIC DNA]</scope>
    <source>
        <strain evidence="9">CCUG 39402</strain>
    </source>
</reference>
<comment type="subcellular location">
    <subcellularLocation>
        <location evidence="1">Cell envelope</location>
    </subcellularLocation>
</comment>
<dbReference type="Gene3D" id="2.40.30.170">
    <property type="match status" value="1"/>
</dbReference>
<evidence type="ECO:0000256" key="1">
    <source>
        <dbReference type="ARBA" id="ARBA00004196"/>
    </source>
</evidence>
<gene>
    <name evidence="8" type="ORF">ACFQND_22185</name>
</gene>
<dbReference type="PANTHER" id="PTHR30158:SF3">
    <property type="entry name" value="MULTIDRUG EFFLUX PUMP SUBUNIT ACRA-RELATED"/>
    <property type="match status" value="1"/>
</dbReference>
<comment type="similarity">
    <text evidence="2">Belongs to the membrane fusion protein (MFP) (TC 8.A.1) family.</text>
</comment>
<feature type="region of interest" description="Disordered" evidence="3">
    <location>
        <begin position="394"/>
        <end position="440"/>
    </location>
</feature>
<dbReference type="Gene3D" id="2.40.420.20">
    <property type="match status" value="1"/>
</dbReference>
<dbReference type="InterPro" id="IPR058625">
    <property type="entry name" value="MdtA-like_BSH"/>
</dbReference>
<evidence type="ECO:0000256" key="3">
    <source>
        <dbReference type="SAM" id="MobiDB-lite"/>
    </source>
</evidence>
<dbReference type="InterPro" id="IPR058624">
    <property type="entry name" value="MdtA-like_HH"/>
</dbReference>
<keyword evidence="9" id="KW-1185">Reference proteome</keyword>
<evidence type="ECO:0000259" key="6">
    <source>
        <dbReference type="Pfam" id="PF25944"/>
    </source>
</evidence>
<evidence type="ECO:0000313" key="8">
    <source>
        <dbReference type="EMBL" id="MFC6283948.1"/>
    </source>
</evidence>
<dbReference type="InterPro" id="IPR006143">
    <property type="entry name" value="RND_pump_MFP"/>
</dbReference>
<proteinExistence type="inferred from homology"/>
<evidence type="ECO:0000256" key="2">
    <source>
        <dbReference type="ARBA" id="ARBA00009477"/>
    </source>
</evidence>
<evidence type="ECO:0000259" key="5">
    <source>
        <dbReference type="Pfam" id="PF25917"/>
    </source>
</evidence>
<dbReference type="InterPro" id="IPR058627">
    <property type="entry name" value="MdtA-like_C"/>
</dbReference>
<evidence type="ECO:0000313" key="9">
    <source>
        <dbReference type="Proteomes" id="UP001596270"/>
    </source>
</evidence>
<feature type="domain" description="Multidrug resistance protein MdtA-like alpha-helical hairpin" evidence="4">
    <location>
        <begin position="123"/>
        <end position="192"/>
    </location>
</feature>
<dbReference type="Pfam" id="PF25967">
    <property type="entry name" value="RND-MFP_C"/>
    <property type="match status" value="1"/>
</dbReference>
<feature type="compositionally biased region" description="Low complexity" evidence="3">
    <location>
        <begin position="403"/>
        <end position="440"/>
    </location>
</feature>
<feature type="domain" description="Multidrug resistance protein MdtA-like barrel-sandwich hybrid" evidence="5">
    <location>
        <begin position="82"/>
        <end position="225"/>
    </location>
</feature>
<comment type="caution">
    <text evidence="8">The sequence shown here is derived from an EMBL/GenBank/DDBJ whole genome shotgun (WGS) entry which is preliminary data.</text>
</comment>
<dbReference type="SUPFAM" id="SSF111369">
    <property type="entry name" value="HlyD-like secretion proteins"/>
    <property type="match status" value="1"/>
</dbReference>
<dbReference type="NCBIfam" id="TIGR01730">
    <property type="entry name" value="RND_mfp"/>
    <property type="match status" value="1"/>
</dbReference>
<dbReference type="InterPro" id="IPR058626">
    <property type="entry name" value="MdtA-like_b-barrel"/>
</dbReference>
<evidence type="ECO:0000259" key="7">
    <source>
        <dbReference type="Pfam" id="PF25967"/>
    </source>
</evidence>
<protein>
    <submittedName>
        <fullName evidence="8">Efflux RND transporter periplasmic adaptor subunit</fullName>
    </submittedName>
</protein>
<accession>A0ABW1U417</accession>
<dbReference type="Pfam" id="PF25944">
    <property type="entry name" value="Beta-barrel_RND"/>
    <property type="match status" value="1"/>
</dbReference>
<dbReference type="Pfam" id="PF25917">
    <property type="entry name" value="BSH_RND"/>
    <property type="match status" value="1"/>
</dbReference>
<organism evidence="8 9">
    <name type="scientific">Polaromonas aquatica</name>
    <dbReference type="NCBI Taxonomy" id="332657"/>
    <lineage>
        <taxon>Bacteria</taxon>
        <taxon>Pseudomonadati</taxon>
        <taxon>Pseudomonadota</taxon>
        <taxon>Betaproteobacteria</taxon>
        <taxon>Burkholderiales</taxon>
        <taxon>Comamonadaceae</taxon>
        <taxon>Polaromonas</taxon>
    </lineage>
</organism>
<sequence>MPTPSMNLTSLSAKQSSNRTRRQQILLVALASVFIASCGKSGEGNAKGAGGGPPAAEVGVVTVKLGDVGLVTELPGRLEASRVAQVRARAAGILQKRLFKEGSDVKAGQPLFSIDPGPYAAALASAKASQARAEANLAQATALAERYKPLVEANAVSKQDYANAVAAQKQAEADVAVGKANVQTAGINLGYASVTSPISGRIGRALVTEGALVGQGEATQLAVVQQINPMYVNFTQSATEVMKLRNAMASGRLKRADGTEAASIRVVLEDGTEYARAGRLLFSDLTVDATTGQITLRAEVPNPTGELLPGLYVRVRLEQAQATDAFTVPQQAVTRTAQGDTVLVVGEDGKVGPRSVKIGSAKGAQWVVLSGLKPGEKVMVDGFQKLQMMPPGTPVKPVPWTPPSSAAAGAPAAGASAPAAAASTPAAASPAAPAASAAAK</sequence>
<feature type="domain" description="Multidrug resistance protein MdtA-like C-terminal permuted SH3" evidence="7">
    <location>
        <begin position="324"/>
        <end position="385"/>
    </location>
</feature>
<dbReference type="Gene3D" id="1.10.287.470">
    <property type="entry name" value="Helix hairpin bin"/>
    <property type="match status" value="1"/>
</dbReference>
<dbReference type="PANTHER" id="PTHR30158">
    <property type="entry name" value="ACRA/E-RELATED COMPONENT OF DRUG EFFLUX TRANSPORTER"/>
    <property type="match status" value="1"/>
</dbReference>
<feature type="domain" description="Multidrug resistance protein MdtA-like beta-barrel" evidence="6">
    <location>
        <begin position="229"/>
        <end position="319"/>
    </location>
</feature>
<dbReference type="Gene3D" id="2.40.50.100">
    <property type="match status" value="1"/>
</dbReference>
<dbReference type="Pfam" id="PF25876">
    <property type="entry name" value="HH_MFP_RND"/>
    <property type="match status" value="1"/>
</dbReference>